<evidence type="ECO:0000256" key="6">
    <source>
        <dbReference type="ARBA" id="ARBA00023239"/>
    </source>
</evidence>
<evidence type="ECO:0000256" key="4">
    <source>
        <dbReference type="ARBA" id="ARBA00011990"/>
    </source>
</evidence>
<dbReference type="Proteomes" id="UP000633814">
    <property type="component" value="Unassembled WGS sequence"/>
</dbReference>
<dbReference type="InterPro" id="IPR036291">
    <property type="entry name" value="NAD(P)-bd_dom_sf"/>
</dbReference>
<gene>
    <name evidence="9" type="primary">rfbB</name>
    <name evidence="9" type="ORF">JAO78_004575</name>
</gene>
<evidence type="ECO:0000256" key="5">
    <source>
        <dbReference type="ARBA" id="ARBA00023027"/>
    </source>
</evidence>
<keyword evidence="5" id="KW-0520">NAD</keyword>
<dbReference type="InterPro" id="IPR016040">
    <property type="entry name" value="NAD(P)-bd_dom"/>
</dbReference>
<evidence type="ECO:0000259" key="8">
    <source>
        <dbReference type="Pfam" id="PF16363"/>
    </source>
</evidence>
<dbReference type="EMBL" id="JAEINI020000002">
    <property type="protein sequence ID" value="MCB5226084.1"/>
    <property type="molecule type" value="Genomic_DNA"/>
</dbReference>
<proteinExistence type="inferred from homology"/>
<sequence length="334" mass="37274">MNKCVFVTGGSGFIGSAVVRLLLATTDFTIVNIDKLSYAANPLALKAVEGDCRYRFKQQDIVNELELHSLFTQYQPQYVMHLAAESHVDRSINSAAPFIQSNIVGTFSLLEACRKYWAQLSIQQQQVFRFLHVSTDEVYGDIPLAANAATEQTAYHPSSPYSASKAASDHLVQAWQRTYGLPVLITHCTNNYGPFQHQEKLIPLVINRALEGQALPIYGDGQQIRDWLFVEDHAKALLTVLQKGTVGESYNISANNQLTNLEVVSIICHELDKLIPASKKGIYHYNELITFVADRPGHDRRYALNATKISQQLGWQPSTSFTEGIVKTITAYLP</sequence>
<name>A0ABS8C199_9ALTE</name>
<evidence type="ECO:0000313" key="10">
    <source>
        <dbReference type="Proteomes" id="UP000633814"/>
    </source>
</evidence>
<comment type="similarity">
    <text evidence="3 7">Belongs to the NAD(P)-dependent epimerase/dehydratase family. dTDP-glucose dehydratase subfamily.</text>
</comment>
<evidence type="ECO:0000256" key="1">
    <source>
        <dbReference type="ARBA" id="ARBA00001539"/>
    </source>
</evidence>
<dbReference type="Gene3D" id="3.90.25.10">
    <property type="entry name" value="UDP-galactose 4-epimerase, domain 1"/>
    <property type="match status" value="1"/>
</dbReference>
<comment type="cofactor">
    <cofactor evidence="2 7">
        <name>NAD(+)</name>
        <dbReference type="ChEBI" id="CHEBI:57540"/>
    </cofactor>
</comment>
<evidence type="ECO:0000313" key="9">
    <source>
        <dbReference type="EMBL" id="MCB5226084.1"/>
    </source>
</evidence>
<comment type="catalytic activity">
    <reaction evidence="1 7">
        <text>dTDP-alpha-D-glucose = dTDP-4-dehydro-6-deoxy-alpha-D-glucose + H2O</text>
        <dbReference type="Rhea" id="RHEA:17221"/>
        <dbReference type="ChEBI" id="CHEBI:15377"/>
        <dbReference type="ChEBI" id="CHEBI:57477"/>
        <dbReference type="ChEBI" id="CHEBI:57649"/>
        <dbReference type="EC" id="4.2.1.46"/>
    </reaction>
</comment>
<dbReference type="InterPro" id="IPR005888">
    <property type="entry name" value="dTDP_Gluc_deHydtase"/>
</dbReference>
<evidence type="ECO:0000256" key="7">
    <source>
        <dbReference type="RuleBase" id="RU004473"/>
    </source>
</evidence>
<dbReference type="SUPFAM" id="SSF51735">
    <property type="entry name" value="NAD(P)-binding Rossmann-fold domains"/>
    <property type="match status" value="1"/>
</dbReference>
<evidence type="ECO:0000256" key="3">
    <source>
        <dbReference type="ARBA" id="ARBA00008178"/>
    </source>
</evidence>
<reference evidence="9 10" key="1">
    <citation type="submission" date="2021-10" db="EMBL/GenBank/DDBJ databases">
        <title>Alishewanella koreense sp. nov. isolated from seawater of southwestern coast in South Korea and the proposal for the reclassification of Rheinheimera perlucida and Rheinheimera tuosuensis as Arsukibacterium perlucida and Arsukibacterium tuosuensis.</title>
        <authorList>
            <person name="Kim K.H."/>
            <person name="Ruan W."/>
            <person name="Kim K.R."/>
            <person name="Baek J.H."/>
            <person name="Jeon C.O."/>
        </authorList>
    </citation>
    <scope>NUCLEOTIDE SEQUENCE [LARGE SCALE GENOMIC DNA]</scope>
    <source>
        <strain evidence="9 10">16-MA</strain>
    </source>
</reference>
<dbReference type="Pfam" id="PF16363">
    <property type="entry name" value="GDP_Man_Dehyd"/>
    <property type="match status" value="1"/>
</dbReference>
<dbReference type="NCBIfam" id="TIGR01181">
    <property type="entry name" value="dTDP_gluc_dehyt"/>
    <property type="match status" value="1"/>
</dbReference>
<dbReference type="Gene3D" id="3.40.50.720">
    <property type="entry name" value="NAD(P)-binding Rossmann-like Domain"/>
    <property type="match status" value="1"/>
</dbReference>
<organism evidence="9 10">
    <name type="scientific">Alishewanella maricola</name>
    <dbReference type="NCBI Taxonomy" id="2795740"/>
    <lineage>
        <taxon>Bacteria</taxon>
        <taxon>Pseudomonadati</taxon>
        <taxon>Pseudomonadota</taxon>
        <taxon>Gammaproteobacteria</taxon>
        <taxon>Alteromonadales</taxon>
        <taxon>Alteromonadaceae</taxon>
        <taxon>Alishewanella</taxon>
    </lineage>
</organism>
<dbReference type="RefSeq" id="WP_226750174.1">
    <property type="nucleotide sequence ID" value="NZ_JAEINI020000002.1"/>
</dbReference>
<protein>
    <recommendedName>
        <fullName evidence="4 7">dTDP-glucose 4,6-dehydratase</fullName>
        <ecNumber evidence="4 7">4.2.1.46</ecNumber>
    </recommendedName>
</protein>
<keyword evidence="6 7" id="KW-0456">Lyase</keyword>
<feature type="domain" description="NAD(P)-binding" evidence="8">
    <location>
        <begin position="6"/>
        <end position="327"/>
    </location>
</feature>
<dbReference type="CDD" id="cd05246">
    <property type="entry name" value="dTDP_GD_SDR_e"/>
    <property type="match status" value="1"/>
</dbReference>
<dbReference type="PANTHER" id="PTHR43000">
    <property type="entry name" value="DTDP-D-GLUCOSE 4,6-DEHYDRATASE-RELATED"/>
    <property type="match status" value="1"/>
</dbReference>
<dbReference type="GO" id="GO:0008460">
    <property type="term" value="F:dTDP-glucose 4,6-dehydratase activity"/>
    <property type="evidence" value="ECO:0007669"/>
    <property type="project" value="UniProtKB-EC"/>
</dbReference>
<comment type="caution">
    <text evidence="9">The sequence shown here is derived from an EMBL/GenBank/DDBJ whole genome shotgun (WGS) entry which is preliminary data.</text>
</comment>
<dbReference type="EC" id="4.2.1.46" evidence="4 7"/>
<evidence type="ECO:0000256" key="2">
    <source>
        <dbReference type="ARBA" id="ARBA00001911"/>
    </source>
</evidence>
<accession>A0ABS8C199</accession>
<keyword evidence="10" id="KW-1185">Reference proteome</keyword>